<protein>
    <submittedName>
        <fullName evidence="5">DNA-binding transcriptional activator of the SARP family</fullName>
    </submittedName>
</protein>
<dbReference type="Gene3D" id="3.40.50.300">
    <property type="entry name" value="P-loop containing nucleotide triphosphate hydrolases"/>
    <property type="match status" value="1"/>
</dbReference>
<dbReference type="STRING" id="200378.SAMN05216553_12635"/>
<dbReference type="InterPro" id="IPR027417">
    <property type="entry name" value="P-loop_NTPase"/>
</dbReference>
<evidence type="ECO:0000256" key="2">
    <source>
        <dbReference type="ARBA" id="ARBA00023125"/>
    </source>
</evidence>
<dbReference type="GO" id="GO:0043531">
    <property type="term" value="F:ADP binding"/>
    <property type="evidence" value="ECO:0007669"/>
    <property type="project" value="InterPro"/>
</dbReference>
<evidence type="ECO:0000313" key="6">
    <source>
        <dbReference type="Proteomes" id="UP000199623"/>
    </source>
</evidence>
<dbReference type="AlphaFoldDB" id="A0A1G8D6T2"/>
<dbReference type="Pfam" id="PF00486">
    <property type="entry name" value="Trans_reg_C"/>
    <property type="match status" value="1"/>
</dbReference>
<dbReference type="PANTHER" id="PTHR47691:SF3">
    <property type="entry name" value="HTH-TYPE TRANSCRIPTIONAL REGULATOR RV0890C-RELATED"/>
    <property type="match status" value="1"/>
</dbReference>
<dbReference type="PANTHER" id="PTHR47691">
    <property type="entry name" value="REGULATOR-RELATED"/>
    <property type="match status" value="1"/>
</dbReference>
<dbReference type="InterPro" id="IPR005158">
    <property type="entry name" value="BTAD"/>
</dbReference>
<dbReference type="Pfam" id="PF03704">
    <property type="entry name" value="BTAD"/>
    <property type="match status" value="1"/>
</dbReference>
<dbReference type="GO" id="GO:0003677">
    <property type="term" value="F:DNA binding"/>
    <property type="evidence" value="ECO:0007669"/>
    <property type="project" value="UniProtKB-KW"/>
</dbReference>
<dbReference type="InterPro" id="IPR036388">
    <property type="entry name" value="WH-like_DNA-bd_sf"/>
</dbReference>
<dbReference type="PRINTS" id="PR00364">
    <property type="entry name" value="DISEASERSIST"/>
</dbReference>
<accession>A0A1G8D6T2</accession>
<organism evidence="5 6">
    <name type="scientific">Lentzea fradiae</name>
    <dbReference type="NCBI Taxonomy" id="200378"/>
    <lineage>
        <taxon>Bacteria</taxon>
        <taxon>Bacillati</taxon>
        <taxon>Actinomycetota</taxon>
        <taxon>Actinomycetes</taxon>
        <taxon>Pseudonocardiales</taxon>
        <taxon>Pseudonocardiaceae</taxon>
        <taxon>Lentzea</taxon>
    </lineage>
</organism>
<dbReference type="Pfam" id="PF00931">
    <property type="entry name" value="NB-ARC"/>
    <property type="match status" value="1"/>
</dbReference>
<name>A0A1G8D6T2_9PSEU</name>
<proteinExistence type="inferred from homology"/>
<evidence type="ECO:0000313" key="5">
    <source>
        <dbReference type="EMBL" id="SDH52980.1"/>
    </source>
</evidence>
<evidence type="ECO:0000256" key="1">
    <source>
        <dbReference type="ARBA" id="ARBA00005820"/>
    </source>
</evidence>
<evidence type="ECO:0000259" key="4">
    <source>
        <dbReference type="SMART" id="SM01043"/>
    </source>
</evidence>
<keyword evidence="2 5" id="KW-0238">DNA-binding</keyword>
<feature type="domain" description="OmpR/PhoB-type" evidence="3">
    <location>
        <begin position="15"/>
        <end position="90"/>
    </location>
</feature>
<dbReference type="SMART" id="SM01043">
    <property type="entry name" value="BTAD"/>
    <property type="match status" value="1"/>
</dbReference>
<keyword evidence="6" id="KW-1185">Reference proteome</keyword>
<comment type="similarity">
    <text evidence="1">Belongs to the AfsR/DnrI/RedD regulatory family.</text>
</comment>
<sequence>MAYAILGEFEIRHENRSLELPRGHALTLFAVLLLNANRRMTKADLMRCVWGRSDVKEDQLPKHIGTIREFLDKIGRKGDLVTHHRFGYEIQVAEEDLDLLTFERFVRQAASARSEQRTDDEVSSLWAALGMWRGPHSMPNVRTQEFRGHLEQLELRRQRAAIRLFDLEIARGRYEHLVSEASMLTEQYPMSTKLHEQLLVVLYRSGHLREATVAYERHVAMLGEEMGAAPTPALRDLHYAIVREDDEAIASVETAIAHRAGVEKRDAKTGVTAVPRQLPPDSVDFVGREDLVAEVTWLLGREQANSAPVVVITGQGGIGKSSFALRTAHLLASRYPHGQLFARLSDARGRPMDTGEIVAQFLRAFEVIAVPESTAERISTFRTLLSDRRVLLVLDDAHSGAQIRDLIPAGSGCGVLVTSRRRLPDVPGAHHVAPLSPLSPAQATELFLTIVRSAGITLRNETTAVDQVVSLCGGLPLALRIAAALRVHDHPRPTSELVRRLSEQGPDAFAYGELNLARTIGAGVNQLDEDSRRLFFGLGLLPLPTFGHWTAAALQDHLGADPGAALSRLAASAMVDVMEVEVRYRFHDLTRSYAFERGMVEHPNENARRAQLIAVYAALLTLVRRAHMSLYDGDFEVVHSAVTAWEAPSQVLSEIDQAPLDWFEKERMNIRAAVQHCAELGLSDLCWDLAVSAHEFYTVRSYFDDWYTTHVTALRACRIAGDSRGEGAVLACLGQPALVASRRADGVSDVAELRRAVHLLTECGDRHGQAIALRTLANALRRHGRLTEASAAFSEALEHYEASGDTVGRWQSLRYLGQTHLDRAEYAKALGVLLEAEDIALIIGKSRLIAQTRYWTGQAHLTLGSVAEARAAFNSMLAEDGDTTGLARGYALHGLGVVALREGDTKRSQTLLEEAAGIARSEADGILEGRVCLSTAELFAEQGVPKRQIAELELAAARFAECRATHLQAAALNAMARALDQDEDAVRRISARIDALYAEADLPAEDRITG</sequence>
<dbReference type="InterPro" id="IPR011990">
    <property type="entry name" value="TPR-like_helical_dom_sf"/>
</dbReference>
<dbReference type="SMART" id="SM00862">
    <property type="entry name" value="Trans_reg_C"/>
    <property type="match status" value="1"/>
</dbReference>
<dbReference type="SUPFAM" id="SSF48452">
    <property type="entry name" value="TPR-like"/>
    <property type="match status" value="3"/>
</dbReference>
<dbReference type="EMBL" id="FNCC01000026">
    <property type="protein sequence ID" value="SDH52980.1"/>
    <property type="molecule type" value="Genomic_DNA"/>
</dbReference>
<dbReference type="RefSeq" id="WP_176947145.1">
    <property type="nucleotide sequence ID" value="NZ_FNCC01000026.1"/>
</dbReference>
<dbReference type="SUPFAM" id="SSF52540">
    <property type="entry name" value="P-loop containing nucleoside triphosphate hydrolases"/>
    <property type="match status" value="1"/>
</dbReference>
<reference evidence="6" key="1">
    <citation type="submission" date="2016-10" db="EMBL/GenBank/DDBJ databases">
        <authorList>
            <person name="Varghese N."/>
            <person name="Submissions S."/>
        </authorList>
    </citation>
    <scope>NUCLEOTIDE SEQUENCE [LARGE SCALE GENOMIC DNA]</scope>
    <source>
        <strain evidence="6">CGMCC 4.3506</strain>
    </source>
</reference>
<dbReference type="GO" id="GO:0000160">
    <property type="term" value="P:phosphorelay signal transduction system"/>
    <property type="evidence" value="ECO:0007669"/>
    <property type="project" value="InterPro"/>
</dbReference>
<gene>
    <name evidence="5" type="ORF">SAMN05216553_12635</name>
</gene>
<dbReference type="Gene3D" id="1.25.40.10">
    <property type="entry name" value="Tetratricopeptide repeat domain"/>
    <property type="match status" value="2"/>
</dbReference>
<dbReference type="InterPro" id="IPR002182">
    <property type="entry name" value="NB-ARC"/>
</dbReference>
<feature type="domain" description="Bacterial transcriptional activator" evidence="4">
    <location>
        <begin position="97"/>
        <end position="242"/>
    </location>
</feature>
<dbReference type="InterPro" id="IPR016032">
    <property type="entry name" value="Sig_transdc_resp-reg_C-effctor"/>
</dbReference>
<dbReference type="Gene3D" id="1.10.10.10">
    <property type="entry name" value="Winged helix-like DNA-binding domain superfamily/Winged helix DNA-binding domain"/>
    <property type="match status" value="1"/>
</dbReference>
<evidence type="ECO:0000259" key="3">
    <source>
        <dbReference type="SMART" id="SM00862"/>
    </source>
</evidence>
<dbReference type="InterPro" id="IPR001867">
    <property type="entry name" value="OmpR/PhoB-type_DNA-bd"/>
</dbReference>
<dbReference type="Proteomes" id="UP000199623">
    <property type="component" value="Unassembled WGS sequence"/>
</dbReference>
<dbReference type="GO" id="GO:0006355">
    <property type="term" value="P:regulation of DNA-templated transcription"/>
    <property type="evidence" value="ECO:0007669"/>
    <property type="project" value="InterPro"/>
</dbReference>
<dbReference type="SUPFAM" id="SSF46894">
    <property type="entry name" value="C-terminal effector domain of the bipartite response regulators"/>
    <property type="match status" value="1"/>
</dbReference>